<dbReference type="AlphaFoldDB" id="A0AAV9GUX0"/>
<reference evidence="3" key="1">
    <citation type="journal article" date="2023" name="Mol. Phylogenet. Evol.">
        <title>Genome-scale phylogeny and comparative genomics of the fungal order Sordariales.</title>
        <authorList>
            <person name="Hensen N."/>
            <person name="Bonometti L."/>
            <person name="Westerberg I."/>
            <person name="Brannstrom I.O."/>
            <person name="Guillou S."/>
            <person name="Cros-Aarteil S."/>
            <person name="Calhoun S."/>
            <person name="Haridas S."/>
            <person name="Kuo A."/>
            <person name="Mondo S."/>
            <person name="Pangilinan J."/>
            <person name="Riley R."/>
            <person name="LaButti K."/>
            <person name="Andreopoulos B."/>
            <person name="Lipzen A."/>
            <person name="Chen C."/>
            <person name="Yan M."/>
            <person name="Daum C."/>
            <person name="Ng V."/>
            <person name="Clum A."/>
            <person name="Steindorff A."/>
            <person name="Ohm R.A."/>
            <person name="Martin F."/>
            <person name="Silar P."/>
            <person name="Natvig D.O."/>
            <person name="Lalanne C."/>
            <person name="Gautier V."/>
            <person name="Ament-Velasquez S.L."/>
            <person name="Kruys A."/>
            <person name="Hutchinson M.I."/>
            <person name="Powell A.J."/>
            <person name="Barry K."/>
            <person name="Miller A.N."/>
            <person name="Grigoriev I.V."/>
            <person name="Debuchy R."/>
            <person name="Gladieux P."/>
            <person name="Hiltunen Thoren M."/>
            <person name="Johannesson H."/>
        </authorList>
    </citation>
    <scope>NUCLEOTIDE SEQUENCE</scope>
    <source>
        <strain evidence="3">PSN243</strain>
    </source>
</reference>
<sequence length="585" mass="65317">VRIIHIAADLTEAYRGLYHTTVEFPVQPGSVATFTTPLWIQERHSGSGPVAFIAGLYFSTADGKAIPWRRNPLKPAQYCVQVPDDVDKISASFDSHVLLYPAGRDIRELRIQPTVTIPSSWGYATALENLGRPTDDFGVRSGAYSVRYNPTSVERLQDSPVLAGEFLSRTNITPDGKHILALAPDTVEYSTPWPLFITKLAKLVQQVELAFGPRHYDRYWMLISLTDIGPGAGLEHHDSFDGSFPLAGLDVDNQAMMDRYTPAISHEYVHSWCGKFRRPAGHDPVDFSKPLDGRLLWVYEGLTQYYGQVMAARSGLMSREGFFADLAQQTAYCENQAGREWRSVEDTGTGVSLARGLPEIWSNWLRFGDFYQEGMLVWLDVDTLIRLKTGGRRSLDHFARSFLGRKGPLVLPYTLDDIVAELEKVCSYDWQAFFQAKIIDVAPEVNKDGLKRAGYHFIYQGEPGFAQKSGHATAGAIWNSIGVRVADDGLIQDVRHGGPADIAKVAPTQIIAKVGDSDFSIEGLADEVKRARERRPKLTVRQEDDMWEVELDYDGGLQYPRIIRPQYVSGEVDLISQILSEVKAA</sequence>
<organism evidence="3 4">
    <name type="scientific">Podospora aff. communis PSN243</name>
    <dbReference type="NCBI Taxonomy" id="3040156"/>
    <lineage>
        <taxon>Eukaryota</taxon>
        <taxon>Fungi</taxon>
        <taxon>Dikarya</taxon>
        <taxon>Ascomycota</taxon>
        <taxon>Pezizomycotina</taxon>
        <taxon>Sordariomycetes</taxon>
        <taxon>Sordariomycetidae</taxon>
        <taxon>Sordariales</taxon>
        <taxon>Podosporaceae</taxon>
        <taxon>Podospora</taxon>
    </lineage>
</organism>
<dbReference type="InterPro" id="IPR027268">
    <property type="entry name" value="Peptidase_M4/M1_CTD_sf"/>
</dbReference>
<proteinExistence type="predicted"/>
<dbReference type="EMBL" id="MU865928">
    <property type="protein sequence ID" value="KAK4451545.1"/>
    <property type="molecule type" value="Genomic_DNA"/>
</dbReference>
<dbReference type="Pfam" id="PF17899">
    <property type="entry name" value="Peptidase_M61_N"/>
    <property type="match status" value="2"/>
</dbReference>
<dbReference type="InterPro" id="IPR007963">
    <property type="entry name" value="Peptidase_M61_catalytic"/>
</dbReference>
<evidence type="ECO:0000313" key="3">
    <source>
        <dbReference type="EMBL" id="KAK4451545.1"/>
    </source>
</evidence>
<protein>
    <submittedName>
        <fullName evidence="3">Peptidase m61 domain-containing protein</fullName>
    </submittedName>
</protein>
<feature type="non-terminal residue" evidence="3">
    <location>
        <position position="1"/>
    </location>
</feature>
<comment type="caution">
    <text evidence="3">The sequence shown here is derived from an EMBL/GenBank/DDBJ whole genome shotgun (WGS) entry which is preliminary data.</text>
</comment>
<reference evidence="3" key="2">
    <citation type="submission" date="2023-05" db="EMBL/GenBank/DDBJ databases">
        <authorList>
            <consortium name="Lawrence Berkeley National Laboratory"/>
            <person name="Steindorff A."/>
            <person name="Hensen N."/>
            <person name="Bonometti L."/>
            <person name="Westerberg I."/>
            <person name="Brannstrom I.O."/>
            <person name="Guillou S."/>
            <person name="Cros-Aarteil S."/>
            <person name="Calhoun S."/>
            <person name="Haridas S."/>
            <person name="Kuo A."/>
            <person name="Mondo S."/>
            <person name="Pangilinan J."/>
            <person name="Riley R."/>
            <person name="Labutti K."/>
            <person name="Andreopoulos B."/>
            <person name="Lipzen A."/>
            <person name="Chen C."/>
            <person name="Yanf M."/>
            <person name="Daum C."/>
            <person name="Ng V."/>
            <person name="Clum A."/>
            <person name="Ohm R."/>
            <person name="Martin F."/>
            <person name="Silar P."/>
            <person name="Natvig D."/>
            <person name="Lalanne C."/>
            <person name="Gautier V."/>
            <person name="Ament-Velasquez S.L."/>
            <person name="Kruys A."/>
            <person name="Hutchinson M.I."/>
            <person name="Powell A.J."/>
            <person name="Barry K."/>
            <person name="Miller A.N."/>
            <person name="Grigoriev I.V."/>
            <person name="Debuchy R."/>
            <person name="Gladieux P."/>
            <person name="Thoren M.H."/>
            <person name="Johannesson H."/>
        </authorList>
    </citation>
    <scope>NUCLEOTIDE SEQUENCE</scope>
    <source>
        <strain evidence="3">PSN243</strain>
    </source>
</reference>
<evidence type="ECO:0000313" key="4">
    <source>
        <dbReference type="Proteomes" id="UP001321760"/>
    </source>
</evidence>
<name>A0AAV9GUX0_9PEZI</name>
<keyword evidence="4" id="KW-1185">Reference proteome</keyword>
<accession>A0AAV9GUX0</accession>
<feature type="domain" description="Peptidase M61 catalytic" evidence="1">
    <location>
        <begin position="264"/>
        <end position="377"/>
    </location>
</feature>
<dbReference type="Gene3D" id="1.10.390.10">
    <property type="entry name" value="Neutral Protease Domain 2"/>
    <property type="match status" value="1"/>
</dbReference>
<dbReference type="Proteomes" id="UP001321760">
    <property type="component" value="Unassembled WGS sequence"/>
</dbReference>
<evidence type="ECO:0000259" key="1">
    <source>
        <dbReference type="Pfam" id="PF05299"/>
    </source>
</evidence>
<dbReference type="InterPro" id="IPR040756">
    <property type="entry name" value="Peptidase_M61_N"/>
</dbReference>
<gene>
    <name evidence="3" type="ORF">QBC34DRAFT_458442</name>
</gene>
<dbReference type="SUPFAM" id="SSF55486">
    <property type="entry name" value="Metalloproteases ('zincins'), catalytic domain"/>
    <property type="match status" value="1"/>
</dbReference>
<evidence type="ECO:0000259" key="2">
    <source>
        <dbReference type="Pfam" id="PF17899"/>
    </source>
</evidence>
<dbReference type="Pfam" id="PF05299">
    <property type="entry name" value="Peptidase_M61"/>
    <property type="match status" value="1"/>
</dbReference>
<feature type="domain" description="Peptidase M61 N-terminal" evidence="2">
    <location>
        <begin position="96"/>
        <end position="165"/>
    </location>
</feature>
<feature type="domain" description="Peptidase M61 N-terminal" evidence="2">
    <location>
        <begin position="6"/>
        <end position="92"/>
    </location>
</feature>